<dbReference type="InterPro" id="IPR002083">
    <property type="entry name" value="MATH/TRAF_dom"/>
</dbReference>
<evidence type="ECO:0000313" key="2">
    <source>
        <dbReference type="EnsemblPlants" id="HORVU.MOREX.r3.2HG0197850.1.CDS1"/>
    </source>
</evidence>
<dbReference type="Proteomes" id="UP000011116">
    <property type="component" value="Chromosome 2H"/>
</dbReference>
<dbReference type="Gramene" id="HORVU.MOREX.r3.2HG0197850.1">
    <property type="protein sequence ID" value="HORVU.MOREX.r3.2HG0197850.1.CDS1"/>
    <property type="gene ID" value="HORVU.MOREX.r3.2HG0197850"/>
</dbReference>
<dbReference type="CDD" id="cd00121">
    <property type="entry name" value="MATH"/>
    <property type="match status" value="1"/>
</dbReference>
<reference evidence="2" key="3">
    <citation type="submission" date="2022-01" db="UniProtKB">
        <authorList>
            <consortium name="EnsemblPlants"/>
        </authorList>
    </citation>
    <scope>IDENTIFICATION</scope>
    <source>
        <strain evidence="2">subsp. vulgare</strain>
    </source>
</reference>
<feature type="domain" description="MATH" evidence="1">
    <location>
        <begin position="27"/>
        <end position="157"/>
    </location>
</feature>
<dbReference type="AlphaFoldDB" id="A0A8I6X0L6"/>
<dbReference type="PROSITE" id="PS50144">
    <property type="entry name" value="MATH"/>
    <property type="match status" value="1"/>
</dbReference>
<protein>
    <recommendedName>
        <fullName evidence="1">MATH domain-containing protein</fullName>
    </recommendedName>
</protein>
<dbReference type="PANTHER" id="PTHR26379">
    <property type="entry name" value="BTB/POZ AND MATH DOMAIN-CONTAINING PROTEIN 1"/>
    <property type="match status" value="1"/>
</dbReference>
<dbReference type="InterPro" id="IPR008974">
    <property type="entry name" value="TRAF-like"/>
</dbReference>
<dbReference type="InterPro" id="IPR045005">
    <property type="entry name" value="BPM1-6"/>
</dbReference>
<reference evidence="3" key="1">
    <citation type="journal article" date="2012" name="Nature">
        <title>A physical, genetic and functional sequence assembly of the barley genome.</title>
        <authorList>
            <consortium name="The International Barley Genome Sequencing Consortium"/>
            <person name="Mayer K.F."/>
            <person name="Waugh R."/>
            <person name="Brown J.W."/>
            <person name="Schulman A."/>
            <person name="Langridge P."/>
            <person name="Platzer M."/>
            <person name="Fincher G.B."/>
            <person name="Muehlbauer G.J."/>
            <person name="Sato K."/>
            <person name="Close T.J."/>
            <person name="Wise R.P."/>
            <person name="Stein N."/>
        </authorList>
    </citation>
    <scope>NUCLEOTIDE SEQUENCE [LARGE SCALE GENOMIC DNA]</scope>
    <source>
        <strain evidence="3">cv. Morex</strain>
    </source>
</reference>
<dbReference type="PANTHER" id="PTHR26379:SF187">
    <property type="entry name" value="OS07G0655300 PROTEIN"/>
    <property type="match status" value="1"/>
</dbReference>
<dbReference type="SMR" id="A0A8I6X0L6"/>
<keyword evidence="3" id="KW-1185">Reference proteome</keyword>
<sequence length="164" mass="17530">MGNTSSSWAKRPPVSTTSSVFTTEATTAVHNFVVKNYSLLDGVGADVCVTSSTFSVGGYDWCINFFPGGDARAPAGYAAAFLHLCGGAPATGVMAKFTLSVRKQDGKVHRDCSPLIITGTFESAAMGWGNVRIIKKSKLREDCFTIRCDLAVIQNPIQEEMLPN</sequence>
<reference evidence="2" key="2">
    <citation type="submission" date="2020-10" db="EMBL/GenBank/DDBJ databases">
        <authorList>
            <person name="Scholz U."/>
            <person name="Mascher M."/>
            <person name="Fiebig A."/>
        </authorList>
    </citation>
    <scope>NUCLEOTIDE SEQUENCE [LARGE SCALE GENOMIC DNA]</scope>
    <source>
        <strain evidence="2">cv. Morex</strain>
    </source>
</reference>
<organism evidence="2 3">
    <name type="scientific">Hordeum vulgare subsp. vulgare</name>
    <name type="common">Domesticated barley</name>
    <dbReference type="NCBI Taxonomy" id="112509"/>
    <lineage>
        <taxon>Eukaryota</taxon>
        <taxon>Viridiplantae</taxon>
        <taxon>Streptophyta</taxon>
        <taxon>Embryophyta</taxon>
        <taxon>Tracheophyta</taxon>
        <taxon>Spermatophyta</taxon>
        <taxon>Magnoliopsida</taxon>
        <taxon>Liliopsida</taxon>
        <taxon>Poales</taxon>
        <taxon>Poaceae</taxon>
        <taxon>BOP clade</taxon>
        <taxon>Pooideae</taxon>
        <taxon>Triticodae</taxon>
        <taxon>Triticeae</taxon>
        <taxon>Hordeinae</taxon>
        <taxon>Hordeum</taxon>
    </lineage>
</organism>
<proteinExistence type="predicted"/>
<dbReference type="GO" id="GO:0016567">
    <property type="term" value="P:protein ubiquitination"/>
    <property type="evidence" value="ECO:0007669"/>
    <property type="project" value="InterPro"/>
</dbReference>
<dbReference type="Pfam" id="PF22486">
    <property type="entry name" value="MATH_2"/>
    <property type="match status" value="1"/>
</dbReference>
<dbReference type="EnsemblPlants" id="HORVU.MOREX.r3.2HG0197850.1">
    <property type="protein sequence ID" value="HORVU.MOREX.r3.2HG0197850.1.CDS1"/>
    <property type="gene ID" value="HORVU.MOREX.r3.2HG0197850"/>
</dbReference>
<accession>A0A8I6X0L6</accession>
<name>A0A8I6X0L6_HORVV</name>
<dbReference type="SUPFAM" id="SSF49599">
    <property type="entry name" value="TRAF domain-like"/>
    <property type="match status" value="1"/>
</dbReference>
<evidence type="ECO:0000259" key="1">
    <source>
        <dbReference type="PROSITE" id="PS50144"/>
    </source>
</evidence>
<evidence type="ECO:0000313" key="3">
    <source>
        <dbReference type="Proteomes" id="UP000011116"/>
    </source>
</evidence>
<dbReference type="Gene3D" id="2.60.210.10">
    <property type="entry name" value="Apoptosis, Tumor Necrosis Factor Receptor Associated Protein 2, Chain A"/>
    <property type="match status" value="1"/>
</dbReference>